<organism evidence="1 2">
    <name type="scientific">Rosa chinensis</name>
    <name type="common">China rose</name>
    <dbReference type="NCBI Taxonomy" id="74649"/>
    <lineage>
        <taxon>Eukaryota</taxon>
        <taxon>Viridiplantae</taxon>
        <taxon>Streptophyta</taxon>
        <taxon>Embryophyta</taxon>
        <taxon>Tracheophyta</taxon>
        <taxon>Spermatophyta</taxon>
        <taxon>Magnoliopsida</taxon>
        <taxon>eudicotyledons</taxon>
        <taxon>Gunneridae</taxon>
        <taxon>Pentapetalae</taxon>
        <taxon>rosids</taxon>
        <taxon>fabids</taxon>
        <taxon>Rosales</taxon>
        <taxon>Rosaceae</taxon>
        <taxon>Rosoideae</taxon>
        <taxon>Rosoideae incertae sedis</taxon>
        <taxon>Rosa</taxon>
    </lineage>
</organism>
<protein>
    <submittedName>
        <fullName evidence="1">Uncharacterized protein</fullName>
    </submittedName>
</protein>
<evidence type="ECO:0000313" key="1">
    <source>
        <dbReference type="EMBL" id="PRQ29325.1"/>
    </source>
</evidence>
<dbReference type="Proteomes" id="UP000238479">
    <property type="component" value="Chromosome 5"/>
</dbReference>
<keyword evidence="2" id="KW-1185">Reference proteome</keyword>
<proteinExistence type="predicted"/>
<dbReference type="EMBL" id="PDCK01000043">
    <property type="protein sequence ID" value="PRQ29325.1"/>
    <property type="molecule type" value="Genomic_DNA"/>
</dbReference>
<evidence type="ECO:0000313" key="2">
    <source>
        <dbReference type="Proteomes" id="UP000238479"/>
    </source>
</evidence>
<dbReference type="Gramene" id="PRQ29325">
    <property type="protein sequence ID" value="PRQ29325"/>
    <property type="gene ID" value="RchiOBHm_Chr5g0012691"/>
</dbReference>
<name>A0A2P6Q568_ROSCH</name>
<dbReference type="AlphaFoldDB" id="A0A2P6Q568"/>
<gene>
    <name evidence="1" type="ORF">RchiOBHm_Chr5g0012691</name>
</gene>
<accession>A0A2P6Q568</accession>
<sequence>MDFIFSSSIFVILVLILGFLFRFPSILGCKSHGLCDFGCNLKKFDGFCVRHHDKHSNPKIFSSLN</sequence>
<comment type="caution">
    <text evidence="1">The sequence shown here is derived from an EMBL/GenBank/DDBJ whole genome shotgun (WGS) entry which is preliminary data.</text>
</comment>
<reference evidence="1 2" key="1">
    <citation type="journal article" date="2018" name="Nat. Genet.">
        <title>The Rosa genome provides new insights in the design of modern roses.</title>
        <authorList>
            <person name="Bendahmane M."/>
        </authorList>
    </citation>
    <scope>NUCLEOTIDE SEQUENCE [LARGE SCALE GENOMIC DNA]</scope>
    <source>
        <strain evidence="2">cv. Old Blush</strain>
    </source>
</reference>